<feature type="non-terminal residue" evidence="1">
    <location>
        <position position="283"/>
    </location>
</feature>
<gene>
    <name evidence="1" type="ORF">EV182_007497</name>
</gene>
<keyword evidence="2" id="KW-1185">Reference proteome</keyword>
<evidence type="ECO:0000313" key="2">
    <source>
        <dbReference type="Proteomes" id="UP001145114"/>
    </source>
</evidence>
<organism evidence="1 2">
    <name type="scientific">Spiromyces aspiralis</name>
    <dbReference type="NCBI Taxonomy" id="68401"/>
    <lineage>
        <taxon>Eukaryota</taxon>
        <taxon>Fungi</taxon>
        <taxon>Fungi incertae sedis</taxon>
        <taxon>Zoopagomycota</taxon>
        <taxon>Kickxellomycotina</taxon>
        <taxon>Kickxellomycetes</taxon>
        <taxon>Kickxellales</taxon>
        <taxon>Kickxellaceae</taxon>
        <taxon>Spiromyces</taxon>
    </lineage>
</organism>
<dbReference type="EMBL" id="JAMZIH010003487">
    <property type="protein sequence ID" value="KAJ1676792.1"/>
    <property type="molecule type" value="Genomic_DNA"/>
</dbReference>
<proteinExistence type="predicted"/>
<feature type="non-terminal residue" evidence="1">
    <location>
        <position position="1"/>
    </location>
</feature>
<reference evidence="1" key="1">
    <citation type="submission" date="2022-06" db="EMBL/GenBank/DDBJ databases">
        <title>Phylogenomic reconstructions and comparative analyses of Kickxellomycotina fungi.</title>
        <authorList>
            <person name="Reynolds N.K."/>
            <person name="Stajich J.E."/>
            <person name="Barry K."/>
            <person name="Grigoriev I.V."/>
            <person name="Crous P."/>
            <person name="Smith M.E."/>
        </authorList>
    </citation>
    <scope>NUCLEOTIDE SEQUENCE</scope>
    <source>
        <strain evidence="1">RSA 2271</strain>
    </source>
</reference>
<evidence type="ECO:0000313" key="1">
    <source>
        <dbReference type="EMBL" id="KAJ1676792.1"/>
    </source>
</evidence>
<sequence>IPYGQPFDQTPENTHRRPTETCREPDNTDTAIEGQELFIPDTTAKCLASHTAGDEHSSNERSNDERLNGEHSNNKHPGDEHRVTPYDQWSNHTPSIAHRRTINRADYCRATPNETSGVTNLRRQCEKPVNYNLMPSAYIGWDRALNENIATYNVRSNEYRTCRDFKQANTDAERQELTTTVETTKGPTNHTTDDAHPTDDPTYKDVVGAPPLTATAGSTISNELWVEQVAFASTEDEHLSATMIDQTTAADADQDYYLQHAHYLLDDQRHPESTPEPCQSTRN</sequence>
<dbReference type="Proteomes" id="UP001145114">
    <property type="component" value="Unassembled WGS sequence"/>
</dbReference>
<protein>
    <submittedName>
        <fullName evidence="1">Uncharacterized protein</fullName>
    </submittedName>
</protein>
<comment type="caution">
    <text evidence="1">The sequence shown here is derived from an EMBL/GenBank/DDBJ whole genome shotgun (WGS) entry which is preliminary data.</text>
</comment>
<accession>A0ACC1HK12</accession>
<name>A0ACC1HK12_9FUNG</name>